<proteinExistence type="predicted"/>
<feature type="chain" id="PRO_5042834769" evidence="1">
    <location>
        <begin position="20"/>
        <end position="326"/>
    </location>
</feature>
<comment type="caution">
    <text evidence="2">The sequence shown here is derived from an EMBL/GenBank/DDBJ whole genome shotgun (WGS) entry which is preliminary data.</text>
</comment>
<dbReference type="InterPro" id="IPR036152">
    <property type="entry name" value="Asp/glu_Ase-like_sf"/>
</dbReference>
<protein>
    <submittedName>
        <fullName evidence="2">Uncharacterized protein</fullName>
    </submittedName>
</protein>
<reference evidence="3" key="1">
    <citation type="submission" date="2023-07" db="EMBL/GenBank/DDBJ databases">
        <title>A draft genome of Kazachstania heterogenica Y-27499.</title>
        <authorList>
            <person name="Donic C."/>
            <person name="Kralova J.S."/>
            <person name="Fidel L."/>
            <person name="Ben-Dor S."/>
            <person name="Jung S."/>
        </authorList>
    </citation>
    <scope>NUCLEOTIDE SEQUENCE [LARGE SCALE GENOMIC DNA]</scope>
    <source>
        <strain evidence="3">Y27499</strain>
    </source>
</reference>
<name>A0AAN7WNN7_9SACH</name>
<keyword evidence="1" id="KW-0732">Signal</keyword>
<dbReference type="SMART" id="SM00870">
    <property type="entry name" value="Asparaginase"/>
    <property type="match status" value="1"/>
</dbReference>
<dbReference type="PROSITE" id="PS51732">
    <property type="entry name" value="ASN_GLN_ASE_3"/>
    <property type="match status" value="1"/>
</dbReference>
<keyword evidence="3" id="KW-1185">Reference proteome</keyword>
<evidence type="ECO:0000313" key="2">
    <source>
        <dbReference type="EMBL" id="KAK5780663.1"/>
    </source>
</evidence>
<dbReference type="InterPro" id="IPR006034">
    <property type="entry name" value="Asparaginase/glutaminase-like"/>
</dbReference>
<organism evidence="2 3">
    <name type="scientific">Arxiozyma heterogenica</name>
    <dbReference type="NCBI Taxonomy" id="278026"/>
    <lineage>
        <taxon>Eukaryota</taxon>
        <taxon>Fungi</taxon>
        <taxon>Dikarya</taxon>
        <taxon>Ascomycota</taxon>
        <taxon>Saccharomycotina</taxon>
        <taxon>Saccharomycetes</taxon>
        <taxon>Saccharomycetales</taxon>
        <taxon>Saccharomycetaceae</taxon>
        <taxon>Arxiozyma</taxon>
    </lineage>
</organism>
<accession>A0AAN7WNN7</accession>
<dbReference type="AlphaFoldDB" id="A0AAN7WNN7"/>
<dbReference type="Proteomes" id="UP001306508">
    <property type="component" value="Unassembled WGS sequence"/>
</dbReference>
<dbReference type="SUPFAM" id="SSF53774">
    <property type="entry name" value="Glutaminase/Asparaginase"/>
    <property type="match status" value="1"/>
</dbReference>
<feature type="signal peptide" evidence="1">
    <location>
        <begin position="1"/>
        <end position="19"/>
    </location>
</feature>
<dbReference type="GO" id="GO:0004067">
    <property type="term" value="F:asparaginase activity"/>
    <property type="evidence" value="ECO:0007669"/>
    <property type="project" value="UniProtKB-UniRule"/>
</dbReference>
<dbReference type="EMBL" id="JAWIZZ010000040">
    <property type="protein sequence ID" value="KAK5780663.1"/>
    <property type="molecule type" value="Genomic_DNA"/>
</dbReference>
<evidence type="ECO:0000313" key="3">
    <source>
        <dbReference type="Proteomes" id="UP001306508"/>
    </source>
</evidence>
<evidence type="ECO:0000256" key="1">
    <source>
        <dbReference type="SAM" id="SignalP"/>
    </source>
</evidence>
<sequence length="326" mass="34537">MKFEYVFSTLLATAALTEASPVNIFKRNLAVRNVHSLNETYYNKTNTSSQPETLQYVIAGSKLAESNSTLYSNFTEVSNSTRGLNFTELYDVAQNINTTLGYSQTKAGVVVTNENTIESLGFLSSLLFESEKPIVIGEDASLAAIVANNTNAASRGPLVVKNNGYIYAGALAPSSDAAGVPLGFVSGEQVNFFYEPCLPSIIAENSTIRTNYTNFTSLDVTEYGVAPIVPIVYDADYSSLLIEGLAAEVQGLVVVSANATASTITSDTLPIVYTSPDAPFAAVTEKDIPEGAIAGGNLTPVKAQVLLSVAYANGVTNIESLKKVFA</sequence>
<gene>
    <name evidence="2" type="ORF">RI543_001785</name>
</gene>